<feature type="domain" description="LNR" evidence="8">
    <location>
        <begin position="262"/>
        <end position="300"/>
    </location>
</feature>
<dbReference type="GeneID" id="20082523"/>
<dbReference type="InterPro" id="IPR021520">
    <property type="entry name" value="Stealth_CR2"/>
</dbReference>
<dbReference type="InterPro" id="IPR031358">
    <property type="entry name" value="Stealth_CR1"/>
</dbReference>
<evidence type="ECO:0000313" key="9">
    <source>
        <dbReference type="EMBL" id="ETW03042.1"/>
    </source>
</evidence>
<dbReference type="SMART" id="SM00004">
    <property type="entry name" value="NL"/>
    <property type="match status" value="2"/>
</dbReference>
<organism evidence="9">
    <name type="scientific">Aphanomyces invadans</name>
    <dbReference type="NCBI Taxonomy" id="157072"/>
    <lineage>
        <taxon>Eukaryota</taxon>
        <taxon>Sar</taxon>
        <taxon>Stramenopiles</taxon>
        <taxon>Oomycota</taxon>
        <taxon>Saprolegniomycetes</taxon>
        <taxon>Saprolegniales</taxon>
        <taxon>Verrucalvaceae</taxon>
        <taxon>Aphanomyces</taxon>
    </lineage>
</organism>
<keyword evidence="7" id="KW-0472">Membrane</keyword>
<dbReference type="InterPro" id="IPR000800">
    <property type="entry name" value="Notch_dom"/>
</dbReference>
<accession>A0A024UAX3</accession>
<dbReference type="InterPro" id="IPR047141">
    <property type="entry name" value="Stealth"/>
</dbReference>
<keyword evidence="2" id="KW-0808">Transferase</keyword>
<dbReference type="Pfam" id="PF17103">
    <property type="entry name" value="Stealth_CR4"/>
    <property type="match status" value="1"/>
</dbReference>
<evidence type="ECO:0000256" key="1">
    <source>
        <dbReference type="ARBA" id="ARBA00007583"/>
    </source>
</evidence>
<gene>
    <name evidence="9" type="ORF">H310_05473</name>
</gene>
<dbReference type="STRING" id="157072.A0A024UAX3"/>
<evidence type="ECO:0000256" key="6">
    <source>
        <dbReference type="SAM" id="MobiDB-lite"/>
    </source>
</evidence>
<evidence type="ECO:0000256" key="4">
    <source>
        <dbReference type="ARBA" id="ARBA00023157"/>
    </source>
</evidence>
<feature type="compositionally biased region" description="Polar residues" evidence="6">
    <location>
        <begin position="13"/>
        <end position="23"/>
    </location>
</feature>
<dbReference type="eggNOG" id="ENOG502QQMR">
    <property type="taxonomic scope" value="Eukaryota"/>
</dbReference>
<dbReference type="Pfam" id="PF11380">
    <property type="entry name" value="Stealth_CR2"/>
    <property type="match status" value="1"/>
</dbReference>
<dbReference type="EMBL" id="KI913960">
    <property type="protein sequence ID" value="ETW03042.1"/>
    <property type="molecule type" value="Genomic_DNA"/>
</dbReference>
<keyword evidence="7" id="KW-1133">Transmembrane helix</keyword>
<dbReference type="InterPro" id="IPR031357">
    <property type="entry name" value="Stealth_CR3"/>
</dbReference>
<dbReference type="GO" id="GO:0016772">
    <property type="term" value="F:transferase activity, transferring phosphorus-containing groups"/>
    <property type="evidence" value="ECO:0007669"/>
    <property type="project" value="InterPro"/>
</dbReference>
<dbReference type="AlphaFoldDB" id="A0A024UAX3"/>
<feature type="domain" description="LNR" evidence="8">
    <location>
        <begin position="341"/>
        <end position="379"/>
    </location>
</feature>
<evidence type="ECO:0000256" key="2">
    <source>
        <dbReference type="ARBA" id="ARBA00022679"/>
    </source>
</evidence>
<dbReference type="OrthoDB" id="263283at2759"/>
<keyword evidence="7" id="KW-0812">Transmembrane</keyword>
<dbReference type="PANTHER" id="PTHR24045">
    <property type="match status" value="1"/>
</dbReference>
<feature type="transmembrane region" description="Helical" evidence="7">
    <location>
        <begin position="48"/>
        <end position="67"/>
    </location>
</feature>
<dbReference type="VEuPathDB" id="FungiDB:H310_05473"/>
<keyword evidence="5" id="KW-0325">Glycoprotein</keyword>
<feature type="region of interest" description="Disordered" evidence="6">
    <location>
        <begin position="1"/>
        <end position="24"/>
    </location>
</feature>
<sequence length="1112" mass="123809">MAKTPGSGKGSKTPPSRSQSSKMDNAALIEEIQRLQPPPQQPTQWRRWLGAAILFVAVHFALVVMLLQDADPGYYYSKRYPNIGNIDFATDAPFMGYPPIDVVYTWVNGSDPRWKREKDHWHRRWKAQIQGEIFDETDDSVVFDASAAATENRFRDNEELRYSLRSIEMYAPWVRHVYLVTDGQIPNWLNVDSPRLTIVPHRSIFLNQSHLPVFSSPAIEANLDNVPGLSSHFLYFNDDVFLGAPVTPEDFISPSGIQNIYLSWEVPECNRGCRESMLANNVCDPLCNTTACAFDMGDCGCHEIPTSDPLVYDVLCTPPPPTEDATDEASSTATPAVEPEVTANPVHCVDGCSWTWIGDGACDVLCNVSQCAFDAGDCSLRALQDLPTLNLTTESPNTTFGVYVPLPSNALVVHLPTPFFEYLDRSTLVGTDLVRHAVLLEQNMTLVLVFARDDTTGSPTNGAVISVEGELADESTAVWTLHVLRGDRPMNHDGAFTVLSSDLEDVQISRRPHANLPALVDLQVALPYHAVPDWSMSLFVTNTLEPTMSSICPPIRPEPNVAARPEGELPVDPTAVHCVLDDRYVIVEWQWNATSDNGSFLSGEICTFNGQIKSCALAVLSLEGGVQWVSIPPPRKAALPSIEWTGEWDSYDDCDVLDWFYGTAGVLRGQCSFVPNTSDASPFLPPVPPDVPAVDPDVTKKAKAMCSSIARRLKARADEDASSSWVLSKIRDGWLAIMALLRVNTLESMDVPRHHMLSTDDVAACEAYFASNPVELPSLPKDDHAASSTDTFGDSLRFVNKLYNAKFGKIDGPFRRRVPSHMPHFIQKHVLTEMKSQWAAEFNATSSHRFRHPQDMQFSFSYMYYVVNRHKVHPPTIEEIFATYIDVNHDGMIDEHEALSVASLLTTAEHPSEADIADVKACITPNTTETKREEVRRDGKVTVIETIQPHLTLDSLRACENVTSRLIETATKRLPPTHAMMSEKQVTFHMLSDQYRTAWNQLLNTRAKRTKFICINDDMKFPSVAVGNILNDLFTSLWPHRSQFELPYHLKNRFGHVDDLAAAVHTQRLVLGLVVAAIVVIIVLYVCDPRQERSGFEANPRANDDAIGEGHM</sequence>
<evidence type="ECO:0000256" key="3">
    <source>
        <dbReference type="ARBA" id="ARBA00022737"/>
    </source>
</evidence>
<reference evidence="9" key="1">
    <citation type="submission" date="2013-12" db="EMBL/GenBank/DDBJ databases">
        <title>The Genome Sequence of Aphanomyces invadans NJM9701.</title>
        <authorList>
            <consortium name="The Broad Institute Genomics Platform"/>
            <person name="Russ C."/>
            <person name="Tyler B."/>
            <person name="van West P."/>
            <person name="Dieguez-Uribeondo J."/>
            <person name="Young S.K."/>
            <person name="Zeng Q."/>
            <person name="Gargeya S."/>
            <person name="Fitzgerald M."/>
            <person name="Abouelleil A."/>
            <person name="Alvarado L."/>
            <person name="Chapman S.B."/>
            <person name="Gainer-Dewar J."/>
            <person name="Goldberg J."/>
            <person name="Griggs A."/>
            <person name="Gujja S."/>
            <person name="Hansen M."/>
            <person name="Howarth C."/>
            <person name="Imamovic A."/>
            <person name="Ireland A."/>
            <person name="Larimer J."/>
            <person name="McCowan C."/>
            <person name="Murphy C."/>
            <person name="Pearson M."/>
            <person name="Poon T.W."/>
            <person name="Priest M."/>
            <person name="Roberts A."/>
            <person name="Saif S."/>
            <person name="Shea T."/>
            <person name="Sykes S."/>
            <person name="Wortman J."/>
            <person name="Nusbaum C."/>
            <person name="Birren B."/>
        </authorList>
    </citation>
    <scope>NUCLEOTIDE SEQUENCE [LARGE SCALE GENOMIC DNA]</scope>
    <source>
        <strain evidence="9">NJM9701</strain>
    </source>
</reference>
<dbReference type="Gene3D" id="4.10.470.20">
    <property type="match status" value="2"/>
</dbReference>
<dbReference type="PANTHER" id="PTHR24045:SF0">
    <property type="entry name" value="N-ACETYLGLUCOSAMINE-1-PHOSPHOTRANSFERASE SUBUNITS ALPHA_BETA"/>
    <property type="match status" value="1"/>
</dbReference>
<comment type="similarity">
    <text evidence="1">Belongs to the stealth family.</text>
</comment>
<dbReference type="RefSeq" id="XP_008868426.1">
    <property type="nucleotide sequence ID" value="XM_008870204.1"/>
</dbReference>
<proteinExistence type="inferred from homology"/>
<keyword evidence="3" id="KW-0677">Repeat</keyword>
<dbReference type="InterPro" id="IPR031356">
    <property type="entry name" value="Stealth_CR4"/>
</dbReference>
<dbReference type="GO" id="GO:0005794">
    <property type="term" value="C:Golgi apparatus"/>
    <property type="evidence" value="ECO:0007669"/>
    <property type="project" value="TreeGrafter"/>
</dbReference>
<evidence type="ECO:0000256" key="5">
    <source>
        <dbReference type="ARBA" id="ARBA00023180"/>
    </source>
</evidence>
<keyword evidence="4" id="KW-1015">Disulfide bond</keyword>
<dbReference type="Pfam" id="PF00066">
    <property type="entry name" value="Notch"/>
    <property type="match status" value="2"/>
</dbReference>
<evidence type="ECO:0000256" key="7">
    <source>
        <dbReference type="SAM" id="Phobius"/>
    </source>
</evidence>
<protein>
    <recommendedName>
        <fullName evidence="8">LNR domain-containing protein</fullName>
    </recommendedName>
</protein>
<feature type="transmembrane region" description="Helical" evidence="7">
    <location>
        <begin position="1069"/>
        <end position="1087"/>
    </location>
</feature>
<dbReference type="Pfam" id="PF17101">
    <property type="entry name" value="Stealth_CR1"/>
    <property type="match status" value="1"/>
</dbReference>
<evidence type="ECO:0000259" key="8">
    <source>
        <dbReference type="SMART" id="SM00004"/>
    </source>
</evidence>
<dbReference type="Pfam" id="PF17102">
    <property type="entry name" value="Stealth_CR3"/>
    <property type="match status" value="1"/>
</dbReference>
<name>A0A024UAX3_9STRA</name>